<dbReference type="PROSITE" id="PS51110">
    <property type="entry name" value="SAP_A"/>
    <property type="match status" value="1"/>
</dbReference>
<evidence type="ECO:0000259" key="9">
    <source>
        <dbReference type="PROSITE" id="PS51110"/>
    </source>
</evidence>
<name>A0A9J6BSI7_POLVA</name>
<dbReference type="AlphaFoldDB" id="A0A9J6BSI7"/>
<dbReference type="Proteomes" id="UP001107558">
    <property type="component" value="Chromosome 3"/>
</dbReference>
<keyword evidence="2" id="KW-0964">Secreted</keyword>
<dbReference type="FunFam" id="1.10.225.10:FF:000002">
    <property type="entry name" value="prosaposin isoform X2"/>
    <property type="match status" value="1"/>
</dbReference>
<keyword evidence="4" id="KW-0677">Repeat</keyword>
<dbReference type="SUPFAM" id="SSF47862">
    <property type="entry name" value="Saposin"/>
    <property type="match status" value="7"/>
</dbReference>
<evidence type="ECO:0000256" key="5">
    <source>
        <dbReference type="ARBA" id="ARBA00023157"/>
    </source>
</evidence>
<evidence type="ECO:0000256" key="6">
    <source>
        <dbReference type="ARBA" id="ARBA00023180"/>
    </source>
</evidence>
<dbReference type="Pfam" id="PF02199">
    <property type="entry name" value="SapA"/>
    <property type="match status" value="1"/>
</dbReference>
<evidence type="ECO:0000256" key="4">
    <source>
        <dbReference type="ARBA" id="ARBA00022737"/>
    </source>
</evidence>
<dbReference type="GO" id="GO:0005764">
    <property type="term" value="C:lysosome"/>
    <property type="evidence" value="ECO:0007669"/>
    <property type="project" value="InterPro"/>
</dbReference>
<dbReference type="InterPro" id="IPR008373">
    <property type="entry name" value="Saposin"/>
</dbReference>
<feature type="domain" description="Saposin B-type" evidence="8">
    <location>
        <begin position="598"/>
        <end position="678"/>
    </location>
</feature>
<feature type="domain" description="Saposin B-type" evidence="8">
    <location>
        <begin position="270"/>
        <end position="350"/>
    </location>
</feature>
<evidence type="ECO:0000256" key="1">
    <source>
        <dbReference type="ARBA" id="ARBA00004613"/>
    </source>
</evidence>
<feature type="chain" id="PRO_5039930784" description="Proactivator polypeptide" evidence="7">
    <location>
        <begin position="22"/>
        <end position="893"/>
    </location>
</feature>
<keyword evidence="5" id="KW-1015">Disulfide bond</keyword>
<gene>
    <name evidence="10" type="ORF">PVAND_002783</name>
</gene>
<protein>
    <recommendedName>
        <fullName evidence="12">Proactivator polypeptide</fullName>
    </recommendedName>
</protein>
<dbReference type="EMBL" id="JADBJN010000003">
    <property type="protein sequence ID" value="KAG5672672.1"/>
    <property type="molecule type" value="Genomic_DNA"/>
</dbReference>
<feature type="domain" description="Saposin B-type" evidence="8">
    <location>
        <begin position="709"/>
        <end position="789"/>
    </location>
</feature>
<dbReference type="SMART" id="SM00162">
    <property type="entry name" value="SAPA"/>
    <property type="match status" value="1"/>
</dbReference>
<dbReference type="Gene3D" id="1.10.225.10">
    <property type="entry name" value="Saposin-like"/>
    <property type="match status" value="8"/>
</dbReference>
<dbReference type="InterPro" id="IPR051428">
    <property type="entry name" value="Sphingo_Act-Surfact_Prot"/>
</dbReference>
<dbReference type="InterPro" id="IPR011001">
    <property type="entry name" value="Saposin-like"/>
</dbReference>
<evidence type="ECO:0000256" key="3">
    <source>
        <dbReference type="ARBA" id="ARBA00022729"/>
    </source>
</evidence>
<proteinExistence type="predicted"/>
<evidence type="ECO:0000256" key="2">
    <source>
        <dbReference type="ARBA" id="ARBA00022525"/>
    </source>
</evidence>
<evidence type="ECO:0000259" key="8">
    <source>
        <dbReference type="PROSITE" id="PS50015"/>
    </source>
</evidence>
<dbReference type="PANTHER" id="PTHR11480">
    <property type="entry name" value="SAPOSIN-RELATED"/>
    <property type="match status" value="1"/>
</dbReference>
<feature type="domain" description="Saposin B-type" evidence="8">
    <location>
        <begin position="482"/>
        <end position="563"/>
    </location>
</feature>
<dbReference type="Pfam" id="PF03489">
    <property type="entry name" value="SapB_2"/>
    <property type="match status" value="7"/>
</dbReference>
<comment type="caution">
    <text evidence="10">The sequence shown here is derived from an EMBL/GenBank/DDBJ whole genome shotgun (WGS) entry which is preliminary data.</text>
</comment>
<dbReference type="PRINTS" id="PR01797">
    <property type="entry name" value="SAPOSIN"/>
</dbReference>
<dbReference type="InterPro" id="IPR008139">
    <property type="entry name" value="SaposinB_dom"/>
</dbReference>
<feature type="domain" description="Saposin A-type" evidence="9">
    <location>
        <begin position="25"/>
        <end position="65"/>
    </location>
</feature>
<feature type="domain" description="Saposin B-type" evidence="8">
    <location>
        <begin position="802"/>
        <end position="883"/>
    </location>
</feature>
<feature type="domain" description="Saposin B-type" evidence="8">
    <location>
        <begin position="390"/>
        <end position="470"/>
    </location>
</feature>
<dbReference type="InterPro" id="IPR008138">
    <property type="entry name" value="SapB_2"/>
</dbReference>
<dbReference type="SMART" id="SM00741">
    <property type="entry name" value="SapB"/>
    <property type="match status" value="8"/>
</dbReference>
<evidence type="ECO:0000313" key="11">
    <source>
        <dbReference type="Proteomes" id="UP001107558"/>
    </source>
</evidence>
<dbReference type="Pfam" id="PF05184">
    <property type="entry name" value="SapB_1"/>
    <property type="match status" value="2"/>
</dbReference>
<dbReference type="GO" id="GO:0006665">
    <property type="term" value="P:sphingolipid metabolic process"/>
    <property type="evidence" value="ECO:0007669"/>
    <property type="project" value="InterPro"/>
</dbReference>
<dbReference type="GO" id="GO:0005576">
    <property type="term" value="C:extracellular region"/>
    <property type="evidence" value="ECO:0007669"/>
    <property type="project" value="UniProtKB-SubCell"/>
</dbReference>
<dbReference type="GO" id="GO:0016020">
    <property type="term" value="C:membrane"/>
    <property type="evidence" value="ECO:0007669"/>
    <property type="project" value="GOC"/>
</dbReference>
<reference evidence="10" key="1">
    <citation type="submission" date="2021-03" db="EMBL/GenBank/DDBJ databases">
        <title>Chromosome level genome of the anhydrobiotic midge Polypedilum vanderplanki.</title>
        <authorList>
            <person name="Yoshida Y."/>
            <person name="Kikawada T."/>
            <person name="Gusev O."/>
        </authorList>
    </citation>
    <scope>NUCLEOTIDE SEQUENCE</scope>
    <source>
        <strain evidence="10">NIAS01</strain>
        <tissue evidence="10">Whole body or cell culture</tissue>
    </source>
</reference>
<sequence length="893" mass="101772">MWKLNYFIVLLCVVSSSSSLANNVSQKYDAECSKGITFWCEHLMNAKKCNAVDFCIKTVWENHLVKIDSNPLCDDCKDWVKQARDLLERKETANAIIRTLAWSCALCPDTNGRTKCRQIISNNVMEILKLLDSRMNPDAICSAIHFCNNREFTKIFEKAFELESQQKLQQKPRQKLLPFTCGQCNHIGSVLGEKLANANHDDMLEGVLKVCGQMSSFSDACSNLVFKNFNDIYQQLPKLITKEKLCHSSCSQHYQNHEGIVDISPAFDNPNIPCELCEQLMLHLREVLIANTTEIEFKNILEGFCNQMPSIAQECVSLADQYYDSIYQYLVNGLDANKTCVMIGICSHKLDSYNAPAMPLLSSEFFPVPEVDSIEVHIVTQDSSINLHKDGRLCTACEYTMNLVHIEMNKNGVQENILKKVRAECKKLPAYVRQCEDLIDTFGDQIMNAIYQGTNPRLVCPLIKMCPPNLNFQYLQETAVDEKPTCPFCLFAMQEVRDLVSSNASKTNVEKVLDQLCTHLSDKLKSQCIEFVNEYSSEVVDMILANFTPQEACVFIKLCSQEKPKLKRFSMAGIFNENHSDEMIDFDDDDNNNSKLLDNPQCDLCKAVIKLIEQRVIDIKSKDEIRRELENSCSHLKRFSKECKAFVDKYSDRIVDLVSKELAPENVCKELIFCVTEEKVDMQDYDVGLDIFAKSFSESAEVSEDLEVTGTSCIICEFIMTKIDEELNDKQKDEDIKHIIKNVCSKMPSTVSKQCNQFIDYYFDMIIVLIETTKPSEMCKELKLCPKSNEELENQLVEIKGDIYTCAVCRGAVESLDSIIEDPQVDVKLENLEEKICEKFAGKFKEKCHNLTNTYGTLIINLLKNIAESDQICYKLNLCASDEKNNTGMARFY</sequence>
<dbReference type="PROSITE" id="PS50015">
    <property type="entry name" value="SAP_B"/>
    <property type="match status" value="7"/>
</dbReference>
<dbReference type="OrthoDB" id="69496at2759"/>
<evidence type="ECO:0000256" key="7">
    <source>
        <dbReference type="SAM" id="SignalP"/>
    </source>
</evidence>
<evidence type="ECO:0000313" key="10">
    <source>
        <dbReference type="EMBL" id="KAG5672672.1"/>
    </source>
</evidence>
<comment type="subcellular location">
    <subcellularLocation>
        <location evidence="1">Secreted</location>
    </subcellularLocation>
</comment>
<dbReference type="InterPro" id="IPR003119">
    <property type="entry name" value="SAP_A"/>
</dbReference>
<accession>A0A9J6BSI7</accession>
<dbReference type="InterPro" id="IPR007856">
    <property type="entry name" value="SapB_1"/>
</dbReference>
<organism evidence="10 11">
    <name type="scientific">Polypedilum vanderplanki</name>
    <name type="common">Sleeping chironomid midge</name>
    <dbReference type="NCBI Taxonomy" id="319348"/>
    <lineage>
        <taxon>Eukaryota</taxon>
        <taxon>Metazoa</taxon>
        <taxon>Ecdysozoa</taxon>
        <taxon>Arthropoda</taxon>
        <taxon>Hexapoda</taxon>
        <taxon>Insecta</taxon>
        <taxon>Pterygota</taxon>
        <taxon>Neoptera</taxon>
        <taxon>Endopterygota</taxon>
        <taxon>Diptera</taxon>
        <taxon>Nematocera</taxon>
        <taxon>Chironomoidea</taxon>
        <taxon>Chironomidae</taxon>
        <taxon>Chironominae</taxon>
        <taxon>Polypedilum</taxon>
        <taxon>Polypedilum</taxon>
    </lineage>
</organism>
<evidence type="ECO:0008006" key="12">
    <source>
        <dbReference type="Google" id="ProtNLM"/>
    </source>
</evidence>
<keyword evidence="3 7" id="KW-0732">Signal</keyword>
<feature type="signal peptide" evidence="7">
    <location>
        <begin position="1"/>
        <end position="21"/>
    </location>
</feature>
<keyword evidence="11" id="KW-1185">Reference proteome</keyword>
<dbReference type="PANTHER" id="PTHR11480:SF3">
    <property type="entry name" value="BCDNA.GH08312"/>
    <property type="match status" value="1"/>
</dbReference>
<feature type="domain" description="Saposin B-type" evidence="8">
    <location>
        <begin position="69"/>
        <end position="151"/>
    </location>
</feature>
<keyword evidence="6" id="KW-0325">Glycoprotein</keyword>